<feature type="compositionally biased region" description="Low complexity" evidence="3">
    <location>
        <begin position="728"/>
        <end position="748"/>
    </location>
</feature>
<dbReference type="CDD" id="cd05392">
    <property type="entry name" value="RasGAP_Neurofibromin_like"/>
    <property type="match status" value="1"/>
</dbReference>
<evidence type="ECO:0000256" key="3">
    <source>
        <dbReference type="SAM" id="MobiDB-lite"/>
    </source>
</evidence>
<name>A0A1G4M9V0_LACFM</name>
<dbReference type="Proteomes" id="UP000190831">
    <property type="component" value="Chromosome C"/>
</dbReference>
<dbReference type="PANTHER" id="PTHR10194">
    <property type="entry name" value="RAS GTPASE-ACTIVATING PROTEINS"/>
    <property type="match status" value="1"/>
</dbReference>
<protein>
    <submittedName>
        <fullName evidence="5">LAFE_0C08746g1_1</fullName>
    </submittedName>
</protein>
<dbReference type="GO" id="GO:0007165">
    <property type="term" value="P:signal transduction"/>
    <property type="evidence" value="ECO:0007669"/>
    <property type="project" value="UniProtKB-ARBA"/>
</dbReference>
<dbReference type="InterPro" id="IPR023152">
    <property type="entry name" value="RasGAP_CS"/>
</dbReference>
<keyword evidence="1" id="KW-0343">GTPase activation</keyword>
<keyword evidence="6" id="KW-1185">Reference proteome</keyword>
<dbReference type="GO" id="GO:0005096">
    <property type="term" value="F:GTPase activator activity"/>
    <property type="evidence" value="ECO:0007669"/>
    <property type="project" value="UniProtKB-KW"/>
</dbReference>
<dbReference type="SUPFAM" id="SSF48350">
    <property type="entry name" value="GTPase activation domain, GAP"/>
    <property type="match status" value="1"/>
</dbReference>
<dbReference type="OrthoDB" id="28245at2759"/>
<dbReference type="Gene3D" id="1.10.506.10">
    <property type="entry name" value="GTPase Activation - p120gap, domain 1"/>
    <property type="match status" value="1"/>
</dbReference>
<evidence type="ECO:0000313" key="5">
    <source>
        <dbReference type="EMBL" id="SCW00643.1"/>
    </source>
</evidence>
<accession>A0A1G4M9V0</accession>
<organism evidence="5 6">
    <name type="scientific">Lachancea fermentati</name>
    <name type="common">Zygosaccharomyces fermentati</name>
    <dbReference type="NCBI Taxonomy" id="4955"/>
    <lineage>
        <taxon>Eukaryota</taxon>
        <taxon>Fungi</taxon>
        <taxon>Dikarya</taxon>
        <taxon>Ascomycota</taxon>
        <taxon>Saccharomycotina</taxon>
        <taxon>Saccharomycetes</taxon>
        <taxon>Saccharomycetales</taxon>
        <taxon>Saccharomycetaceae</taxon>
        <taxon>Lachancea</taxon>
    </lineage>
</organism>
<dbReference type="PANTHER" id="PTHR10194:SF142">
    <property type="entry name" value="NEUROFIBROMIN"/>
    <property type="match status" value="1"/>
</dbReference>
<feature type="compositionally biased region" description="Low complexity" evidence="3">
    <location>
        <begin position="762"/>
        <end position="789"/>
    </location>
</feature>
<dbReference type="InterPro" id="IPR039360">
    <property type="entry name" value="Ras_GTPase"/>
</dbReference>
<dbReference type="Gene3D" id="3.40.525.10">
    <property type="entry name" value="CRAL-TRIO lipid binding domain"/>
    <property type="match status" value="1"/>
</dbReference>
<dbReference type="InterPro" id="IPR001936">
    <property type="entry name" value="RasGAP_dom"/>
</dbReference>
<reference evidence="5 6" key="1">
    <citation type="submission" date="2016-03" db="EMBL/GenBank/DDBJ databases">
        <authorList>
            <person name="Devillers H."/>
        </authorList>
    </citation>
    <scope>NUCLEOTIDE SEQUENCE [LARGE SCALE GENOMIC DNA]</scope>
    <source>
        <strain evidence="5">CBS 6772</strain>
    </source>
</reference>
<dbReference type="PROSITE" id="PS00509">
    <property type="entry name" value="RAS_GTPASE_ACTIV_1"/>
    <property type="match status" value="1"/>
</dbReference>
<dbReference type="Pfam" id="PF00616">
    <property type="entry name" value="RasGAP"/>
    <property type="match status" value="1"/>
</dbReference>
<feature type="domain" description="Ras-GAP" evidence="4">
    <location>
        <begin position="1510"/>
        <end position="1699"/>
    </location>
</feature>
<dbReference type="OMA" id="CPANDID"/>
<evidence type="ECO:0000259" key="4">
    <source>
        <dbReference type="PROSITE" id="PS50018"/>
    </source>
</evidence>
<gene>
    <name evidence="5" type="ORF">LAFE_0C08746G</name>
</gene>
<evidence type="ECO:0000256" key="2">
    <source>
        <dbReference type="ARBA" id="ARBA00022553"/>
    </source>
</evidence>
<keyword evidence="2" id="KW-0597">Phosphoprotein</keyword>
<feature type="region of interest" description="Disordered" evidence="3">
    <location>
        <begin position="728"/>
        <end position="834"/>
    </location>
</feature>
<dbReference type="PROSITE" id="PS50018">
    <property type="entry name" value="RAS_GTPASE_ACTIV_2"/>
    <property type="match status" value="1"/>
</dbReference>
<evidence type="ECO:0000313" key="6">
    <source>
        <dbReference type="Proteomes" id="UP000190831"/>
    </source>
</evidence>
<evidence type="ECO:0000256" key="1">
    <source>
        <dbReference type="ARBA" id="ARBA00022468"/>
    </source>
</evidence>
<dbReference type="InterPro" id="IPR008936">
    <property type="entry name" value="Rho_GTPase_activation_prot"/>
</dbReference>
<dbReference type="SMART" id="SM00323">
    <property type="entry name" value="RasGAP"/>
    <property type="match status" value="1"/>
</dbReference>
<dbReference type="InterPro" id="IPR036865">
    <property type="entry name" value="CRAL-TRIO_dom_sf"/>
</dbReference>
<dbReference type="STRING" id="4955.A0A1G4M9V0"/>
<dbReference type="EMBL" id="LT598485">
    <property type="protein sequence ID" value="SCW00643.1"/>
    <property type="molecule type" value="Genomic_DNA"/>
</dbReference>
<sequence length="2878" mass="327154">MSPSLTRFTYELVYNLLPVQSSNSSYYEVESDPFFENCRLLLFNTSTSCGIDSIVEDTLRLIEIITKQQKVELLSENALNSMAVILRLFSDIAETCWKNEEKRRGVRLQEDVDEQETIAKNTLGFSTQKLCFHTVRPKPIDASLAVKLIKIANRLKFNSNIREALRNISVSLYGSHASSNPIGVSEGQRALCDRYPKLVEIIDLNFDYILRFVSASNPNEYFEFLNASVIAPLVVTHTSPEGDVVHHLDLFSCFFITTRSLSRYLQVVSKVLENLKKNAYQELMLMFSSQALMVWVLSRPAEYVTLMSQAKSSPKNEDVVGICKQASSLFDDIYSSFNASALLTMTTTSNSAISEHKNVSSSSSTTVSTSSSAITTGSNIETVEAKEPLTSSVGKEEGYFFLGSKFFSSSTITGISFEAEDLAHLSVLRFLSVILLLQPETFEEVNDMSFKYITDEQLEEGSGEKSSDDDKLMRSQSISSSKIRAPAHHRTLQSLKKLSSFSSGNKKTKFLSTLLRNINGSQIVSDVSLLNTLRTSVIILRLASSINLTENNSPVVLFAKRLLFVVSDSLQLCEESKAKKNPVIARCLYRNPTSHLRLQVAIFPPALIMEPQRFVTRLSQFTQVKHNDYKYLRILSEGFKLFFGIPNVPVNVLCVVLQTTDFLKPTLHNMSDVILKASPYFSANVSEIVDDILSGKICDDSDVSKVGRPLSPSLSPIAINSLVARNSPAKSSIPQSPSSSSVSSNASSHGERASTSTNRTDIVAPRARRPSSSSVVISSKTTSKPSSPSETEKHQPSVRYQLENLHRSVRSPLRLGRSRQPSDESLPPFQPHPLAETSTLSTISSCLPNNIEKTDLEDARAVLINIISVYKRMINYFFVSYDANGRVKFSGNYKHIIKPLFVGLIDDHPIVQEATRSFSNIMASYSIALESGDLTKDIQQGIYRGAAYLVTLVSMTLFNLTLDDKKREELLEVVARYLEVRSELLTLFEESGSLDSIREIEKSTHVLLQGATGRALFSSLYSHEPRIHKLLRLCFKNYLRELENHDKIIGKLDEPGSSNKEFLKAMCRDNYVSTGAVAFQRRLRTDILKYMEHPDRILFDTLDLVYNRWITLSRKTTLSSSEASHFRNFAGIIASCCGVFLTTRSDVLQEFSYFNELRGRVMDYIDYFIMKQCCWLNNANLLTRENSKDILSIELHPLGFKLLFKNLKKRTDELEQLDLTDPKNDTAFLLLEQIILILRTLLERDDAKEELILVSLELLDLIEQLFKIVENISHKSTKYYKAVIHMSKMVRSFEHAEKSICVSGYLLIKNRWLRLVISWFKATIFKEYDFENLGRSHREMNLKRRDIDYLYIDTSIESSKALAYITKDLMLEVPQSISESELKRSKAVIFGNYFSILLKGLEKSSSLENFPPTLRHKVGVLNENIITSLTNVLNANVDVGLRYALPIGYSKNRNIKVAFLKVFVNIISNYDIHKTKSLEMKNDIIEKYVNEILKHPQLVPLTAHVCPANDIDALAGSLLTVFDVKNCSHIIVVELIKDEIQKASRYSDVLRRNSCATRALSMISRLKGTNNLVKILKPVLDEIIENNDCFEVEKLPADHPDAAKNLQLFTKYLNLLIDSIVGAVGDLAPEFYILCQTIYTCVEEKFPDYGKTAVGSFIFLRYFCPAIVSPDAENIVDPLNSRQKRTFVILAKMVQNIANGSIGSIKWPLLQDKQSFLSECNKKISDYLLALAQIDRPVKIKLCMEKKVTINEFNFMHKFIYQHGLEMRGLLIVGVETTSEYLIMKNVAKVTDQLLHILGQPRMEFRNEIPPYIREKMDEYPELYDFMSRYSLRTLDFNDDIPYIREAVSPEGFPVIVFTYKMLEKQECDPEALTYRTVQVYSKIWATKHYFVVDCTGFNAPGFQVKKLFTFFMNLIPSEAAQNCVGMYYFNMSEKYCEWWLPLFKGYNPYLSPFKTPHHFFNSDASPDVVKNLKLSNYSNEVYSDVRVTLHDVSLYDPKKGRFTPVTLKIGNKYIQMISDTPIRFKVQGVDDVIEIKFNNVYEIANLDSTVVSSETGVPSEFTINFIDNTKMIFCSSKYLEIIKIFYYAQARIEEEYDNDNFNDTERIQNALSDEHEVKEIFGDILLVIFAGFCSDDDDVKNISYNLLAATQESFNLDFGCKLRVSPEVHVPHDTSAFCYSLLKGLARTAPELSFIVWKSILTGLSGVLDDPYIPHVISTLTPWVPNLYKYVYLANDEQGPENVSYIIRTLIKLSIADERLTMIYNQCIWSALILEADLVDVIVDEIVNHSLDRESEGVDWKNVISLLTRVATVEVCSKVINRIMRITKSFLPSLKLEASTNSWSELIILFTIAVSLFFDSLLLAEMYLPEVLYIVSLLIDVGPSELRLELHKLLMNVCQSLSTNESISASNRAKIDEVSTTFSRHKLKFMFGFSQDKGRILQNFNASSFLTKFTTLESFIGNIIILMENASESERIQWKAKFNKYIVDTVFNVDSFLSARAVMIIGIIGQRGISESLCKSLLQQTIKIIGEPYTNDELLFFIISHAFTYSKVVEGLDPNSKLLRHLFWLSATFAQSPNTIFYHGGLLFMANALKRIHLGERPSTQPLRTCLFESREFAESPLSQLEAMSSLKWTENNFAHIIINLISKGLLVPYIKATAVDCLKLFFTISFRDRGQFPNEDHWSFLLFLYLIMRPAKLKLLLEEVQMTDKLVYLDEQNFVTEGLLNWMDSDSDNSIIALYQASVYFASGVSDELSKIRYLLLIGHLAKVRPVKLFRVYQVIRTELRRISALDVQSEFPQLVFSIAQTVVLHKGYFQEEYYMAKTDKLIDERGLRGIKSIEFPSASSDVMSGVRSNPYAIYERKKLTVMIMARMTHSI</sequence>
<proteinExistence type="predicted"/>